<evidence type="ECO:0000256" key="3">
    <source>
        <dbReference type="ARBA" id="ARBA00022692"/>
    </source>
</evidence>
<dbReference type="Proteomes" id="UP000530660">
    <property type="component" value="Unassembled WGS sequence"/>
</dbReference>
<evidence type="ECO:0000313" key="8">
    <source>
        <dbReference type="EMBL" id="KAF6000902.1"/>
    </source>
</evidence>
<evidence type="ECO:0000256" key="5">
    <source>
        <dbReference type="ARBA" id="ARBA00023136"/>
    </source>
</evidence>
<dbReference type="FunFam" id="2.60.370.10:FF:000001">
    <property type="entry name" value="COX11 cytochrome c oxidase assembly homolog"/>
    <property type="match status" value="1"/>
</dbReference>
<dbReference type="InterPro" id="IPR007533">
    <property type="entry name" value="Cyt_c_oxidase_assmbl_CtaG"/>
</dbReference>
<keyword evidence="3 7" id="KW-0812">Transmembrane</keyword>
<dbReference type="Pfam" id="PF04442">
    <property type="entry name" value="CtaG_Cox11"/>
    <property type="match status" value="1"/>
</dbReference>
<feature type="region of interest" description="Disordered" evidence="6">
    <location>
        <begin position="94"/>
        <end position="117"/>
    </location>
</feature>
<dbReference type="PANTHER" id="PTHR21320">
    <property type="entry name" value="CYTOCHROME C OXIDASE ASSEMBLY PROTEIN COX11-RELATED"/>
    <property type="match status" value="1"/>
</dbReference>
<keyword evidence="9" id="KW-1185">Reference proteome</keyword>
<evidence type="ECO:0000256" key="4">
    <source>
        <dbReference type="ARBA" id="ARBA00022989"/>
    </source>
</evidence>
<dbReference type="AlphaFoldDB" id="A0A7J7ICS1"/>
<dbReference type="InterPro" id="IPR023471">
    <property type="entry name" value="CtaG/Cox11_dom_sf"/>
</dbReference>
<protein>
    <submittedName>
        <fullName evidence="8">Cytochrome c oxidase assembly protein cox11, mitochondrial</fullName>
    </submittedName>
</protein>
<dbReference type="Gene3D" id="2.60.370.10">
    <property type="entry name" value="Ctag/Cox11"/>
    <property type="match status" value="1"/>
</dbReference>
<evidence type="ECO:0000313" key="9">
    <source>
        <dbReference type="Proteomes" id="UP000530660"/>
    </source>
</evidence>
<dbReference type="GO" id="GO:0005743">
    <property type="term" value="C:mitochondrial inner membrane"/>
    <property type="evidence" value="ECO:0007669"/>
    <property type="project" value="UniProtKB-SubCell"/>
</dbReference>
<gene>
    <name evidence="8" type="primary">COX11</name>
    <name evidence="8" type="ORF">F1559_002463</name>
</gene>
<keyword evidence="4 7" id="KW-1133">Transmembrane helix</keyword>
<dbReference type="HAMAP" id="MF_00155">
    <property type="entry name" value="CtaG"/>
    <property type="match status" value="1"/>
</dbReference>
<proteinExistence type="inferred from homology"/>
<dbReference type="OrthoDB" id="1704689at2759"/>
<sequence length="353" mass="39859">MRKVWSLFRHISQRFKPKNTPFFKEKNDSGQTRRFHPELLAIVEEARQQGRGAKVSSPSEPRQNWKQQHASLFISSRTLATSFMKFPEFPRTASRGFSSVPKRERVHGTAGPKPDSSEIRQRNLNFLAWTLAAAVCTVGLSYASVPLYRIFCQVTGYGGTVQTGSGGSNGSWTSYTSTPENSDGLNSVDPSVDGKLHERRNRLERRERLRVRGDSKPINIRFNADVNAAMPITFVPRQSTVQVLPGEAALAFYTAQSQAKEDVVGIATYNVVPAKAGIYFNKIQCFCFEEQRFKAGEKIDMPVLFFIDREFYDDPRMVDVDTIILSYTFFRAQDVSPEFLAQQQRKAFGLALS</sequence>
<dbReference type="EMBL" id="VWRR01000017">
    <property type="protein sequence ID" value="KAF6000902.1"/>
    <property type="molecule type" value="Genomic_DNA"/>
</dbReference>
<evidence type="ECO:0000256" key="2">
    <source>
        <dbReference type="ARBA" id="ARBA00004243"/>
    </source>
</evidence>
<keyword evidence="5 7" id="KW-0472">Membrane</keyword>
<dbReference type="SUPFAM" id="SSF110111">
    <property type="entry name" value="Ctag/Cox11"/>
    <property type="match status" value="1"/>
</dbReference>
<comment type="function">
    <text evidence="1">Exerts its effect at some terminal stage of cytochrome c oxidase synthesis, probably by being involved in the insertion of the copper B into subunit I.</text>
</comment>
<comment type="subcellular location">
    <subcellularLocation>
        <location evidence="2">Mitochondrion inner membrane</location>
        <topology evidence="2">Single-pass membrane protein</topology>
        <orientation evidence="2">Intermembrane side</orientation>
    </subcellularLocation>
</comment>
<evidence type="ECO:0000256" key="7">
    <source>
        <dbReference type="SAM" id="Phobius"/>
    </source>
</evidence>
<evidence type="ECO:0000256" key="6">
    <source>
        <dbReference type="SAM" id="MobiDB-lite"/>
    </source>
</evidence>
<comment type="caution">
    <text evidence="8">The sequence shown here is derived from an EMBL/GenBank/DDBJ whole genome shotgun (WGS) entry which is preliminary data.</text>
</comment>
<evidence type="ECO:0000256" key="1">
    <source>
        <dbReference type="ARBA" id="ARBA00004007"/>
    </source>
</evidence>
<dbReference type="GO" id="GO:0005507">
    <property type="term" value="F:copper ion binding"/>
    <property type="evidence" value="ECO:0007669"/>
    <property type="project" value="InterPro"/>
</dbReference>
<feature type="region of interest" description="Disordered" evidence="6">
    <location>
        <begin position="162"/>
        <end position="193"/>
    </location>
</feature>
<accession>A0A7J7ICS1</accession>
<name>A0A7J7ICS1_9RHOD</name>
<organism evidence="8 9">
    <name type="scientific">Cyanidiococcus yangmingshanensis</name>
    <dbReference type="NCBI Taxonomy" id="2690220"/>
    <lineage>
        <taxon>Eukaryota</taxon>
        <taxon>Rhodophyta</taxon>
        <taxon>Bangiophyceae</taxon>
        <taxon>Cyanidiales</taxon>
        <taxon>Cyanidiaceae</taxon>
        <taxon>Cyanidiococcus</taxon>
    </lineage>
</organism>
<feature type="compositionally biased region" description="Polar residues" evidence="6">
    <location>
        <begin position="179"/>
        <end position="189"/>
    </location>
</feature>
<feature type="transmembrane region" description="Helical" evidence="7">
    <location>
        <begin position="126"/>
        <end position="145"/>
    </location>
</feature>
<dbReference type="PANTHER" id="PTHR21320:SF3">
    <property type="entry name" value="CYTOCHROME C OXIDASE ASSEMBLY PROTEIN COX11, MITOCHONDRIAL-RELATED"/>
    <property type="match status" value="1"/>
</dbReference>
<dbReference type="NCBIfam" id="NF003465">
    <property type="entry name" value="PRK05089.1"/>
    <property type="match status" value="1"/>
</dbReference>
<reference evidence="8 9" key="1">
    <citation type="journal article" date="2020" name="J. Phycol.">
        <title>Comparative genome analysis reveals Cyanidiococcus gen. nov., a new extremophilic red algal genus sister to Cyanidioschyzon (Cyanidioschyzonaceae, Rhodophyta).</title>
        <authorList>
            <person name="Liu S.-L."/>
            <person name="Chiang Y.-R."/>
            <person name="Yoon H.S."/>
            <person name="Fu H.-Y."/>
        </authorList>
    </citation>
    <scope>NUCLEOTIDE SEQUENCE [LARGE SCALE GENOMIC DNA]</scope>
    <source>
        <strain evidence="8 9">THAL066</strain>
    </source>
</reference>